<dbReference type="InterPro" id="IPR003661">
    <property type="entry name" value="HisK_dim/P_dom"/>
</dbReference>
<evidence type="ECO:0000259" key="9">
    <source>
        <dbReference type="PROSITE" id="PS50112"/>
    </source>
</evidence>
<dbReference type="Gene3D" id="1.10.287.130">
    <property type="match status" value="1"/>
</dbReference>
<dbReference type="InterPro" id="IPR036097">
    <property type="entry name" value="HisK_dim/P_sf"/>
</dbReference>
<dbReference type="KEGG" id="nsr:NS506_02099"/>
<evidence type="ECO:0000259" key="8">
    <source>
        <dbReference type="PROSITE" id="PS50109"/>
    </source>
</evidence>
<dbReference type="RefSeq" id="WP_033090504.1">
    <property type="nucleotide sequence ID" value="NZ_AP017900.1"/>
</dbReference>
<keyword evidence="6 12" id="KW-0418">Kinase</keyword>
<evidence type="ECO:0000256" key="6">
    <source>
        <dbReference type="ARBA" id="ARBA00022777"/>
    </source>
</evidence>
<dbReference type="InterPro" id="IPR004358">
    <property type="entry name" value="Sig_transdc_His_kin-like_C"/>
</dbReference>
<accession>A0A0B8NCI0</accession>
<dbReference type="Gene3D" id="3.30.450.20">
    <property type="entry name" value="PAS domain"/>
    <property type="match status" value="1"/>
</dbReference>
<keyword evidence="13" id="KW-1185">Reference proteome</keyword>
<dbReference type="InterPro" id="IPR005467">
    <property type="entry name" value="His_kinase_dom"/>
</dbReference>
<evidence type="ECO:0000259" key="10">
    <source>
        <dbReference type="PROSITE" id="PS50113"/>
    </source>
</evidence>
<organism evidence="11 14">
    <name type="scientific">Nocardia seriolae</name>
    <dbReference type="NCBI Taxonomy" id="37332"/>
    <lineage>
        <taxon>Bacteria</taxon>
        <taxon>Bacillati</taxon>
        <taxon>Actinomycetota</taxon>
        <taxon>Actinomycetes</taxon>
        <taxon>Mycobacteriales</taxon>
        <taxon>Nocardiaceae</taxon>
        <taxon>Nocardia</taxon>
    </lineage>
</organism>
<dbReference type="InterPro" id="IPR052162">
    <property type="entry name" value="Sensor_kinase/Photoreceptor"/>
</dbReference>
<comment type="subcellular location">
    <subcellularLocation>
        <location evidence="2">Cell membrane</location>
    </subcellularLocation>
</comment>
<dbReference type="SMART" id="SM00091">
    <property type="entry name" value="PAS"/>
    <property type="match status" value="1"/>
</dbReference>
<evidence type="ECO:0000313" key="14">
    <source>
        <dbReference type="Proteomes" id="UP000180166"/>
    </source>
</evidence>
<reference evidence="12 13" key="2">
    <citation type="journal article" date="2016" name="Genome Announc.">
        <title>Draft Genome Sequence of Erythromycin- and Oxytetracycline-Sensitive Nocardia seriolae Strain U-1 (NBRC 110359).</title>
        <authorList>
            <person name="Imajoh M."/>
            <person name="Sukeda M."/>
            <person name="Shimizu M."/>
            <person name="Yamane J."/>
            <person name="Ohnishi K."/>
            <person name="Oshima S."/>
        </authorList>
    </citation>
    <scope>NUCLEOTIDE SEQUENCE [LARGE SCALE GENOMIC DNA]</scope>
    <source>
        <strain evidence="12 13">U-1</strain>
    </source>
</reference>
<dbReference type="PROSITE" id="PS50112">
    <property type="entry name" value="PAS"/>
    <property type="match status" value="1"/>
</dbReference>
<dbReference type="GO" id="GO:0005886">
    <property type="term" value="C:plasma membrane"/>
    <property type="evidence" value="ECO:0007669"/>
    <property type="project" value="UniProtKB-SubCell"/>
</dbReference>
<dbReference type="Proteomes" id="UP000180166">
    <property type="component" value="Chromosome"/>
</dbReference>
<dbReference type="InterPro" id="IPR000014">
    <property type="entry name" value="PAS"/>
</dbReference>
<dbReference type="Pfam" id="PF13426">
    <property type="entry name" value="PAS_9"/>
    <property type="match status" value="1"/>
</dbReference>
<dbReference type="SUPFAM" id="SSF47384">
    <property type="entry name" value="Homodimeric domain of signal transducing histidine kinase"/>
    <property type="match status" value="1"/>
</dbReference>
<evidence type="ECO:0000313" key="12">
    <source>
        <dbReference type="EMBL" id="GAP31983.1"/>
    </source>
</evidence>
<dbReference type="CDD" id="cd00130">
    <property type="entry name" value="PAS"/>
    <property type="match status" value="1"/>
</dbReference>
<dbReference type="SUPFAM" id="SSF55785">
    <property type="entry name" value="PYP-like sensor domain (PAS domain)"/>
    <property type="match status" value="1"/>
</dbReference>
<dbReference type="SMART" id="SM00388">
    <property type="entry name" value="HisKA"/>
    <property type="match status" value="1"/>
</dbReference>
<comment type="catalytic activity">
    <reaction evidence="1">
        <text>ATP + protein L-histidine = ADP + protein N-phospho-L-histidine.</text>
        <dbReference type="EC" id="2.7.13.3"/>
    </reaction>
</comment>
<evidence type="ECO:0000313" key="13">
    <source>
        <dbReference type="Proteomes" id="UP000037179"/>
    </source>
</evidence>
<evidence type="ECO:0000256" key="1">
    <source>
        <dbReference type="ARBA" id="ARBA00000085"/>
    </source>
</evidence>
<evidence type="ECO:0000256" key="3">
    <source>
        <dbReference type="ARBA" id="ARBA00012438"/>
    </source>
</evidence>
<dbReference type="PANTHER" id="PTHR43304">
    <property type="entry name" value="PHYTOCHROME-LIKE PROTEIN CPH1"/>
    <property type="match status" value="1"/>
</dbReference>
<proteinExistence type="predicted"/>
<dbReference type="FunFam" id="3.30.565.10:FF:000006">
    <property type="entry name" value="Sensor histidine kinase WalK"/>
    <property type="match status" value="1"/>
</dbReference>
<dbReference type="InterPro" id="IPR003594">
    <property type="entry name" value="HATPase_dom"/>
</dbReference>
<dbReference type="PROSITE" id="PS50113">
    <property type="entry name" value="PAC"/>
    <property type="match status" value="1"/>
</dbReference>
<dbReference type="InterPro" id="IPR036890">
    <property type="entry name" value="HATPase_C_sf"/>
</dbReference>
<dbReference type="Gene3D" id="3.30.565.10">
    <property type="entry name" value="Histidine kinase-like ATPase, C-terminal domain"/>
    <property type="match status" value="1"/>
</dbReference>
<dbReference type="Pfam" id="PF00512">
    <property type="entry name" value="HisKA"/>
    <property type="match status" value="1"/>
</dbReference>
<dbReference type="EMBL" id="BBYQ01000136">
    <property type="protein sequence ID" value="GAP31983.1"/>
    <property type="molecule type" value="Genomic_DNA"/>
</dbReference>
<dbReference type="GeneID" id="93370118"/>
<feature type="domain" description="Histidine kinase" evidence="8">
    <location>
        <begin position="144"/>
        <end position="356"/>
    </location>
</feature>
<dbReference type="Proteomes" id="UP000037179">
    <property type="component" value="Unassembled WGS sequence"/>
</dbReference>
<dbReference type="NCBIfam" id="TIGR00229">
    <property type="entry name" value="sensory_box"/>
    <property type="match status" value="1"/>
</dbReference>
<dbReference type="PROSITE" id="PS50109">
    <property type="entry name" value="HIS_KIN"/>
    <property type="match status" value="1"/>
</dbReference>
<dbReference type="SUPFAM" id="SSF55874">
    <property type="entry name" value="ATPase domain of HSP90 chaperone/DNA topoisomerase II/histidine kinase"/>
    <property type="match status" value="1"/>
</dbReference>
<dbReference type="InterPro" id="IPR000700">
    <property type="entry name" value="PAS-assoc_C"/>
</dbReference>
<dbReference type="PANTHER" id="PTHR43304:SF1">
    <property type="entry name" value="PAC DOMAIN-CONTAINING PROTEIN"/>
    <property type="match status" value="1"/>
</dbReference>
<dbReference type="EMBL" id="CP017839">
    <property type="protein sequence ID" value="APA96166.1"/>
    <property type="molecule type" value="Genomic_DNA"/>
</dbReference>
<gene>
    <name evidence="11" type="ORF">NS506_02099</name>
    <name evidence="12" type="ORF">NSK11_contig00136-0004</name>
</gene>
<sequence length="363" mass="39942">MESQLALLAALIESSDDAILSKTLDGRITSWNPAATRMYGYTPEEIIGKSVSLLIAADNPGEMQSILTRIREGKRVDHYETLRIRKDGTAIDVSLTVSPIKDADSTVIGASSIARDITERRIMERLERDRLERSNAELETFAYAASHDLQEPLRMIINYTQLLARHCGGRLDADADAYLGFTLDAATRMRALIDDLLDYSRVTSADLDPGPTDGERALAHALADLTVLRANTGAVVTHDPLPTLPADAGQLVRLLENLVSNAIKFSGDHTPVVHLGAQRIGDQWRLFVRDNGIGIEAAQCERVFDAFQRLDPQRYPGTGLGLAIAKRIVERHRGQIWVESARGQGSTFYFTIPDRAGPEEDSP</sequence>
<dbReference type="SMART" id="SM00086">
    <property type="entry name" value="PAC"/>
    <property type="match status" value="1"/>
</dbReference>
<dbReference type="CDD" id="cd00082">
    <property type="entry name" value="HisKA"/>
    <property type="match status" value="1"/>
</dbReference>
<keyword evidence="7" id="KW-0902">Two-component regulatory system</keyword>
<dbReference type="InterPro" id="IPR035965">
    <property type="entry name" value="PAS-like_dom_sf"/>
</dbReference>
<dbReference type="Pfam" id="PF02518">
    <property type="entry name" value="HATPase_c"/>
    <property type="match status" value="1"/>
</dbReference>
<keyword evidence="4" id="KW-0597">Phosphoprotein</keyword>
<dbReference type="SMART" id="SM00387">
    <property type="entry name" value="HATPase_c"/>
    <property type="match status" value="1"/>
</dbReference>
<reference evidence="11 14" key="3">
    <citation type="submission" date="2016-10" db="EMBL/GenBank/DDBJ databases">
        <title>Genome sequence of Nocardia seriolae strain EM150506, isolated from Anguila japonica.</title>
        <authorList>
            <person name="Han H.-J."/>
        </authorList>
    </citation>
    <scope>NUCLEOTIDE SEQUENCE [LARGE SCALE GENOMIC DNA]</scope>
    <source>
        <strain evidence="11 14">EM150506</strain>
    </source>
</reference>
<dbReference type="PRINTS" id="PR00344">
    <property type="entry name" value="BCTRLSENSOR"/>
</dbReference>
<dbReference type="AlphaFoldDB" id="A0A0B8NCI0"/>
<dbReference type="InterPro" id="IPR001610">
    <property type="entry name" value="PAC"/>
</dbReference>
<feature type="domain" description="PAS" evidence="9">
    <location>
        <begin position="4"/>
        <end position="74"/>
    </location>
</feature>
<name>A0A0B8NCI0_9NOCA</name>
<dbReference type="EC" id="2.7.13.3" evidence="3"/>
<protein>
    <recommendedName>
        <fullName evidence="3">histidine kinase</fullName>
        <ecNumber evidence="3">2.7.13.3</ecNumber>
    </recommendedName>
</protein>
<evidence type="ECO:0000313" key="11">
    <source>
        <dbReference type="EMBL" id="APA96166.1"/>
    </source>
</evidence>
<evidence type="ECO:0000256" key="7">
    <source>
        <dbReference type="ARBA" id="ARBA00023012"/>
    </source>
</evidence>
<reference evidence="13" key="1">
    <citation type="submission" date="2015-07" db="EMBL/GenBank/DDBJ databases">
        <title>Nocardia seriolae U-1 whole genome shotgun sequence.</title>
        <authorList>
            <person name="Imajoh M."/>
            <person name="Fukumoto Y."/>
            <person name="Sukeda M."/>
            <person name="Yamane J."/>
            <person name="Yamasaki K."/>
            <person name="Shimizu M."/>
            <person name="Ohnishi K."/>
            <person name="Oshima S."/>
        </authorList>
    </citation>
    <scope>NUCLEOTIDE SEQUENCE [LARGE SCALE GENOMIC DNA]</scope>
    <source>
        <strain evidence="13">U-1</strain>
    </source>
</reference>
<feature type="domain" description="PAC" evidence="10">
    <location>
        <begin position="77"/>
        <end position="129"/>
    </location>
</feature>
<dbReference type="GO" id="GO:0000155">
    <property type="term" value="F:phosphorelay sensor kinase activity"/>
    <property type="evidence" value="ECO:0007669"/>
    <property type="project" value="InterPro"/>
</dbReference>
<keyword evidence="5 11" id="KW-0808">Transferase</keyword>
<evidence type="ECO:0000256" key="4">
    <source>
        <dbReference type="ARBA" id="ARBA00022553"/>
    </source>
</evidence>
<evidence type="ECO:0000256" key="5">
    <source>
        <dbReference type="ARBA" id="ARBA00022679"/>
    </source>
</evidence>
<evidence type="ECO:0000256" key="2">
    <source>
        <dbReference type="ARBA" id="ARBA00004236"/>
    </source>
</evidence>
<dbReference type="OrthoDB" id="9808408at2"/>